<dbReference type="SUPFAM" id="SSF88659">
    <property type="entry name" value="Sigma3 and sigma4 domains of RNA polymerase sigma factors"/>
    <property type="match status" value="1"/>
</dbReference>
<dbReference type="InterPro" id="IPR036388">
    <property type="entry name" value="WH-like_DNA-bd_sf"/>
</dbReference>
<dbReference type="GO" id="GO:0006352">
    <property type="term" value="P:DNA-templated transcription initiation"/>
    <property type="evidence" value="ECO:0007669"/>
    <property type="project" value="InterPro"/>
</dbReference>
<dbReference type="NCBIfam" id="TIGR02937">
    <property type="entry name" value="sigma70-ECF"/>
    <property type="match status" value="1"/>
</dbReference>
<dbReference type="GO" id="GO:0003899">
    <property type="term" value="F:DNA-directed RNA polymerase activity"/>
    <property type="evidence" value="ECO:0007669"/>
    <property type="project" value="UniProtKB-EC"/>
</dbReference>
<dbReference type="GO" id="GO:0003677">
    <property type="term" value="F:DNA binding"/>
    <property type="evidence" value="ECO:0007669"/>
    <property type="project" value="UniProtKB-KW"/>
</dbReference>
<dbReference type="InterPro" id="IPR013325">
    <property type="entry name" value="RNA_pol_sigma_r2"/>
</dbReference>
<dbReference type="Gene3D" id="1.20.120.1810">
    <property type="match status" value="1"/>
</dbReference>
<dbReference type="InterPro" id="IPR013324">
    <property type="entry name" value="RNA_pol_sigma_r3/r4-like"/>
</dbReference>
<sequence>MAPVLLAGGCEMGSASGMLTASVFSYMGSDDLVSYVAQVRTFPILSEEEEKRLAENWYRRGSVADAHRLVTSHLRLVVKIAMGFKSYGLPIMELIMEGNIGLMQAVKRFNPDLGFRLATYAVWWIKASIKDYILRSWSCIRVGTTQAQKKLFFSLRKIKKRLLSCGSSMTKKEIKAIAEECATSEEEVERMDRFFANRDVSLNEQVHGESSVELQDLVPSSLPSQEIMYLADEESAIKKSMFDSALATLDDRHRDIFTRRRLQERPDTLEKLSEEYGVSKERVRQIELQALCKIKSFIEANRVNVGC</sequence>
<proteinExistence type="inferred from homology"/>
<evidence type="ECO:0000259" key="7">
    <source>
        <dbReference type="Pfam" id="PF04545"/>
    </source>
</evidence>
<feature type="domain" description="RNA polymerase sigma-70 region 2" evidence="6">
    <location>
        <begin position="69"/>
        <end position="137"/>
    </location>
</feature>
<keyword evidence="5" id="KW-0804">Transcription</keyword>
<dbReference type="Pfam" id="PF04542">
    <property type="entry name" value="Sigma70_r2"/>
    <property type="match status" value="1"/>
</dbReference>
<dbReference type="PANTHER" id="PTHR30376">
    <property type="entry name" value="SIGMA FACTOR RPOH HEAT SHOCK RELATED"/>
    <property type="match status" value="1"/>
</dbReference>
<dbReference type="Pfam" id="PF04545">
    <property type="entry name" value="Sigma70_r4"/>
    <property type="match status" value="1"/>
</dbReference>
<dbReference type="InterPro" id="IPR007630">
    <property type="entry name" value="RNA_pol_sigma70_r4"/>
</dbReference>
<dbReference type="Proteomes" id="UP000007307">
    <property type="component" value="Chromosome"/>
</dbReference>
<keyword evidence="2" id="KW-0805">Transcription regulation</keyword>
<dbReference type="Gene3D" id="1.10.10.10">
    <property type="entry name" value="Winged helix-like DNA-binding domain superfamily/Winged helix DNA-binding domain"/>
    <property type="match status" value="1"/>
</dbReference>
<dbReference type="CDD" id="cd06171">
    <property type="entry name" value="Sigma70_r4"/>
    <property type="match status" value="1"/>
</dbReference>
<evidence type="ECO:0000256" key="3">
    <source>
        <dbReference type="ARBA" id="ARBA00023082"/>
    </source>
</evidence>
<reference evidence="8 9" key="1">
    <citation type="journal article" date="2009" name="BMC Genomics">
        <title>Conservation in the face of diversity: multistrain analysis of an intracellular bacterium.</title>
        <authorList>
            <person name="Dark M.J."/>
            <person name="Herndon D.R."/>
            <person name="Kappmeyer L.S."/>
            <person name="Gonzales M.P."/>
            <person name="Nordeen E."/>
            <person name="Palmer G.H."/>
            <person name="Knowles D.P. Jr."/>
            <person name="Brayton K.A."/>
        </authorList>
    </citation>
    <scope>NUCLEOTIDE SEQUENCE [LARGE SCALE GENOMIC DNA]</scope>
    <source>
        <strain evidence="8 9">Florida</strain>
    </source>
</reference>
<evidence type="ECO:0000256" key="2">
    <source>
        <dbReference type="ARBA" id="ARBA00023015"/>
    </source>
</evidence>
<dbReference type="InterPro" id="IPR050813">
    <property type="entry name" value="Sigma-70_Factor"/>
</dbReference>
<dbReference type="HOGENOM" id="CLU_014793_3_5_5"/>
<organism evidence="8 9">
    <name type="scientific">Anaplasma marginale (strain Florida)</name>
    <dbReference type="NCBI Taxonomy" id="320483"/>
    <lineage>
        <taxon>Bacteria</taxon>
        <taxon>Pseudomonadati</taxon>
        <taxon>Pseudomonadota</taxon>
        <taxon>Alphaproteobacteria</taxon>
        <taxon>Rickettsiales</taxon>
        <taxon>Anaplasmataceae</taxon>
        <taxon>Anaplasma</taxon>
    </lineage>
</organism>
<dbReference type="AlphaFoldDB" id="B9KIL7"/>
<comment type="similarity">
    <text evidence="1">Belongs to the sigma-70 factor family.</text>
</comment>
<evidence type="ECO:0000256" key="5">
    <source>
        <dbReference type="ARBA" id="ARBA00023163"/>
    </source>
</evidence>
<keyword evidence="4" id="KW-0238">DNA-binding</keyword>
<dbReference type="NCBIfam" id="NF005143">
    <property type="entry name" value="PRK06596.1"/>
    <property type="match status" value="1"/>
</dbReference>
<feature type="domain" description="RNA polymerase sigma-70 region 4" evidence="7">
    <location>
        <begin position="245"/>
        <end position="295"/>
    </location>
</feature>
<dbReference type="InterPro" id="IPR000943">
    <property type="entry name" value="RNA_pol_sigma70"/>
</dbReference>
<dbReference type="EC" id="2.7.7.6" evidence="8"/>
<evidence type="ECO:0000313" key="9">
    <source>
        <dbReference type="Proteomes" id="UP000007307"/>
    </source>
</evidence>
<dbReference type="STRING" id="320483.AMF_473"/>
<dbReference type="InterPro" id="IPR007627">
    <property type="entry name" value="RNA_pol_sigma70_r2"/>
</dbReference>
<keyword evidence="8" id="KW-0808">Transferase</keyword>
<keyword evidence="3" id="KW-0731">Sigma factor</keyword>
<dbReference type="eggNOG" id="COG0568">
    <property type="taxonomic scope" value="Bacteria"/>
</dbReference>
<evidence type="ECO:0000259" key="6">
    <source>
        <dbReference type="Pfam" id="PF04542"/>
    </source>
</evidence>
<dbReference type="SUPFAM" id="SSF88946">
    <property type="entry name" value="Sigma2 domain of RNA polymerase sigma factors"/>
    <property type="match status" value="1"/>
</dbReference>
<dbReference type="GO" id="GO:0016987">
    <property type="term" value="F:sigma factor activity"/>
    <property type="evidence" value="ECO:0007669"/>
    <property type="project" value="UniProtKB-KW"/>
</dbReference>
<gene>
    <name evidence="8" type="primary">rpoH</name>
    <name evidence="8" type="ordered locus">AMF_473</name>
</gene>
<protein>
    <submittedName>
        <fullName evidence="8">RNA polymerase sigma-32 factor (RpoH)</fullName>
        <ecNumber evidence="8">2.7.7.6</ecNumber>
    </submittedName>
</protein>
<evidence type="ECO:0000313" key="8">
    <source>
        <dbReference type="EMBL" id="ACM49329.1"/>
    </source>
</evidence>
<dbReference type="EMBL" id="CP001079">
    <property type="protein sequence ID" value="ACM49329.1"/>
    <property type="molecule type" value="Genomic_DNA"/>
</dbReference>
<dbReference type="InterPro" id="IPR014284">
    <property type="entry name" value="RNA_pol_sigma-70_dom"/>
</dbReference>
<evidence type="ECO:0000256" key="1">
    <source>
        <dbReference type="ARBA" id="ARBA00007788"/>
    </source>
</evidence>
<keyword evidence="9" id="KW-1185">Reference proteome</keyword>
<dbReference type="KEGG" id="amf:AMF_473"/>
<keyword evidence="8" id="KW-0548">Nucleotidyltransferase</keyword>
<evidence type="ECO:0000256" key="4">
    <source>
        <dbReference type="ARBA" id="ARBA00023125"/>
    </source>
</evidence>
<name>B9KIL7_ANAMF</name>
<accession>B9KIL7</accession>
<dbReference type="PANTHER" id="PTHR30376:SF3">
    <property type="entry name" value="RNA POLYMERASE SIGMA FACTOR RPOH"/>
    <property type="match status" value="1"/>
</dbReference>
<dbReference type="PRINTS" id="PR00046">
    <property type="entry name" value="SIGMA70FCT"/>
</dbReference>